<dbReference type="InterPro" id="IPR058038">
    <property type="entry name" value="BREX_BrxC_wHTH"/>
</dbReference>
<dbReference type="InterPro" id="IPR058036">
    <property type="entry name" value="BREX_BrxC_4th"/>
</dbReference>
<reference evidence="5 6" key="1">
    <citation type="submission" date="2020-08" db="EMBL/GenBank/DDBJ databases">
        <title>A Genomic Blueprint of the Chicken Gut Microbiome.</title>
        <authorList>
            <person name="Gilroy R."/>
            <person name="Ravi A."/>
            <person name="Getino M."/>
            <person name="Pursley I."/>
            <person name="Horton D.L."/>
            <person name="Alikhan N.-F."/>
            <person name="Baker D."/>
            <person name="Gharbi K."/>
            <person name="Hall N."/>
            <person name="Watson M."/>
            <person name="Adriaenssens E.M."/>
            <person name="Foster-Nyarko E."/>
            <person name="Jarju S."/>
            <person name="Secka A."/>
            <person name="Antonio M."/>
            <person name="Oren A."/>
            <person name="Chaudhuri R."/>
            <person name="La Ragione R.M."/>
            <person name="Hildebrand F."/>
            <person name="Pallen M.J."/>
        </authorList>
    </citation>
    <scope>NUCLEOTIDE SEQUENCE [LARGE SCALE GENOMIC DNA]</scope>
    <source>
        <strain evidence="5 6">Sa3CUN1</strain>
    </source>
</reference>
<dbReference type="RefSeq" id="WP_191748096.1">
    <property type="nucleotide sequence ID" value="NZ_JACSQZ010000005.1"/>
</dbReference>
<feature type="domain" description="Probable ATP-binding protein BrxC winged helix-turn-helix" evidence="2">
    <location>
        <begin position="741"/>
        <end position="864"/>
    </location>
</feature>
<protein>
    <submittedName>
        <fullName evidence="5">BREX system P-loop protein BrxC</fullName>
    </submittedName>
</protein>
<dbReference type="Pfam" id="PF25796">
    <property type="entry name" value="BREX_BrxC_4th"/>
    <property type="match status" value="1"/>
</dbReference>
<name>A0ABR8Q0J1_9CLOT</name>
<feature type="domain" description="Probable ATP-binding protein BrxC alpha-helical" evidence="3">
    <location>
        <begin position="872"/>
        <end position="993"/>
    </location>
</feature>
<dbReference type="Proteomes" id="UP000640335">
    <property type="component" value="Unassembled WGS sequence"/>
</dbReference>
<comment type="caution">
    <text evidence="5">The sequence shown here is derived from an EMBL/GenBank/DDBJ whole genome shotgun (WGS) entry which is preliminary data.</text>
</comment>
<feature type="coiled-coil region" evidence="1">
    <location>
        <begin position="893"/>
        <end position="920"/>
    </location>
</feature>
<evidence type="ECO:0000313" key="5">
    <source>
        <dbReference type="EMBL" id="MBD7913943.1"/>
    </source>
</evidence>
<evidence type="ECO:0000259" key="3">
    <source>
        <dbReference type="Pfam" id="PF25792"/>
    </source>
</evidence>
<evidence type="ECO:0000256" key="1">
    <source>
        <dbReference type="SAM" id="Coils"/>
    </source>
</evidence>
<accession>A0ABR8Q0J1</accession>
<feature type="domain" description="Probable ATP-binding protein BrxC 4th six-stranded beta-sheet" evidence="4">
    <location>
        <begin position="559"/>
        <end position="733"/>
    </location>
</feature>
<evidence type="ECO:0000259" key="2">
    <source>
        <dbReference type="Pfam" id="PF25791"/>
    </source>
</evidence>
<dbReference type="SUPFAM" id="SSF52540">
    <property type="entry name" value="P-loop containing nucleoside triphosphate hydrolases"/>
    <property type="match status" value="1"/>
</dbReference>
<sequence length="1195" mass="138808">MKIENMFLRDIKRDIDGVIKVDFTDKIDNELEEYVVTKEIAKHLSKFYNNYAKGVDGDTTKMGVWISGFFGSGKSHFLKILSYLLSNKSVGEKKAIDYFKSKIEDPMLLAEIQRISKIETETILFNIDSKSPVDNKGKENAILKVFIKVFDEHRGLCDTIPGVANMERTLIKDGVYDKFKLEFERIRGFKWIDRRNGFFLDKKYVAEAIAVSMNIPNEDAIEYLENSVVNYSVDIETFAKEVKEYLDTKGDNFHLIFLADEIGQYIGNNGSLMLNLQTITEKLSSECKGKAWVIVTSQEKIDAVCTNVKEDDFSKIQGRFDTKLSMSSMSVDEVIKKRILEKTENTKMLLSNIYREENTTLRNIISFDGARKDLLSYSDENDFIETYPFVPYQFKVLQSVFEQVRKHGNSGKHLSEGERSMLSAFKESVQIYSNSDEGLLIPFDIFYESIVEFLNPTITRVIDRAATKNVYLKDDKFNIRVLKLLFMLKYLNDELPANLENITTLMIDNINVDKQGLRLKVEKALKKIEDENLIQKSGDVYVFLTDDEQDVNRDIALEKVEDIKVSKELSDYIFKQIYDQKKFRFITNNKLKYDKDYNKKMDGIPSGNNVHEFGVSILSRLADNYFKSDEALKMDSYNNKEVIIKLKDGEYIDELTQAMKIESYIDKTNIDNLPTNKQKIIADKKDERRQRRTTCLSKLENAIMEAEFYIYGEKVDIKGASAADKIKNALSNLCKFVYLNIDYIKTKTESIDDIIYILKTSEEQTTLGSVESYNNEIAEKEVDDFIKLTESMEQVRVKSLVNRFTTQPYGWDSLDVAGVLAKLLVDEKIRCKLNGEFLTVDEPRKTAEALTQTSNIDRVIVNKKVKVDERIVNQVKNISMELFKETSDSRNEDEIAKELRKSIERKLENIESNLQLYTNKKYPGKSLFEKGRKLFNESKEFRENISLFNWLINNELELLEWVQDVELPIDFFNNQREIFDKGLLTSEKCQNNKDYLTEDILINLEKLNKILNNPIPYKDIRKIISFVDEIEAELEKKLEEKREEAISSVNSDYEFLKLQSNQYGVSYSTKDRLISEYDLLISEVREQKDIYRIDAKITQSSRKRENFEKIIAKDIKATEERDKQLQTKSLNTTNTATICNVPVERPKKVIEKVKVSSLLNVKSIKTEQEVDVYIRELSMQLKKIIRSNKEIEIED</sequence>
<dbReference type="Pfam" id="PF25792">
    <property type="entry name" value="BREX_BrxC_helical"/>
    <property type="match status" value="1"/>
</dbReference>
<dbReference type="EMBL" id="JACSQZ010000005">
    <property type="protein sequence ID" value="MBD7913943.1"/>
    <property type="molecule type" value="Genomic_DNA"/>
</dbReference>
<evidence type="ECO:0000259" key="4">
    <source>
        <dbReference type="Pfam" id="PF25796"/>
    </source>
</evidence>
<keyword evidence="6" id="KW-1185">Reference proteome</keyword>
<dbReference type="Pfam" id="PF25791">
    <property type="entry name" value="WHD_BREX_BrxC"/>
    <property type="match status" value="1"/>
</dbReference>
<dbReference type="InterPro" id="IPR047679">
    <property type="entry name" value="BREX_BrxC"/>
</dbReference>
<proteinExistence type="predicted"/>
<organism evidence="5 6">
    <name type="scientific">Clostridium gallinarum</name>
    <dbReference type="NCBI Taxonomy" id="2762246"/>
    <lineage>
        <taxon>Bacteria</taxon>
        <taxon>Bacillati</taxon>
        <taxon>Bacillota</taxon>
        <taxon>Clostridia</taxon>
        <taxon>Eubacteriales</taxon>
        <taxon>Clostridiaceae</taxon>
        <taxon>Clostridium</taxon>
    </lineage>
</organism>
<dbReference type="InterPro" id="IPR058037">
    <property type="entry name" value="BREX_BrxC_helical"/>
</dbReference>
<keyword evidence="1" id="KW-0175">Coiled coil</keyword>
<dbReference type="InterPro" id="IPR027417">
    <property type="entry name" value="P-loop_NTPase"/>
</dbReference>
<dbReference type="NCBIfam" id="NF033441">
    <property type="entry name" value="BREX_BrxC"/>
    <property type="match status" value="1"/>
</dbReference>
<evidence type="ECO:0000313" key="6">
    <source>
        <dbReference type="Proteomes" id="UP000640335"/>
    </source>
</evidence>
<gene>
    <name evidence="5" type="primary">brxC</name>
    <name evidence="5" type="ORF">H9660_02165</name>
</gene>